<comment type="caution">
    <text evidence="12">The sequence shown here is derived from an EMBL/GenBank/DDBJ whole genome shotgun (WGS) entry which is preliminary data.</text>
</comment>
<dbReference type="GO" id="GO:0005737">
    <property type="term" value="C:cytoplasm"/>
    <property type="evidence" value="ECO:0007669"/>
    <property type="project" value="InterPro"/>
</dbReference>
<evidence type="ECO:0000256" key="7">
    <source>
        <dbReference type="ARBA" id="ARBA00023284"/>
    </source>
</evidence>
<evidence type="ECO:0000313" key="12">
    <source>
        <dbReference type="EMBL" id="PIG88453.1"/>
    </source>
</evidence>
<feature type="compositionally biased region" description="Polar residues" evidence="9">
    <location>
        <begin position="396"/>
        <end position="408"/>
    </location>
</feature>
<keyword evidence="3 8" id="KW-0274">FAD</keyword>
<reference evidence="12 13" key="1">
    <citation type="submission" date="2017-05" db="EMBL/GenBank/DDBJ databases">
        <title>Genome sequence for an aflatoxigenic pathogen of Argentinian peanut, Aspergillus arachidicola.</title>
        <authorList>
            <person name="Moore G."/>
            <person name="Beltz S.B."/>
            <person name="Mack B.M."/>
        </authorList>
    </citation>
    <scope>NUCLEOTIDE SEQUENCE [LARGE SCALE GENOMIC DNA]</scope>
    <source>
        <strain evidence="12 13">CBS 117610</strain>
    </source>
</reference>
<dbReference type="PANTHER" id="PTHR46689:SF1">
    <property type="entry name" value="PHOD-LIKE PHOSPHATASE DOMAIN-CONTAINING PROTEIN"/>
    <property type="match status" value="1"/>
</dbReference>
<feature type="compositionally biased region" description="Polar residues" evidence="9">
    <location>
        <begin position="335"/>
        <end position="344"/>
    </location>
</feature>
<dbReference type="Pfam" id="PF07992">
    <property type="entry name" value="Pyr_redox_2"/>
    <property type="match status" value="1"/>
</dbReference>
<feature type="compositionally biased region" description="Polar residues" evidence="9">
    <location>
        <begin position="1"/>
        <end position="21"/>
    </location>
</feature>
<feature type="compositionally biased region" description="Basic and acidic residues" evidence="9">
    <location>
        <begin position="201"/>
        <end position="212"/>
    </location>
</feature>
<gene>
    <name evidence="12" type="ORF">AARAC_008186</name>
</gene>
<evidence type="ECO:0000256" key="8">
    <source>
        <dbReference type="RuleBase" id="RU003881"/>
    </source>
</evidence>
<dbReference type="GO" id="GO:0004791">
    <property type="term" value="F:thioredoxin-disulfide reductase (NADPH) activity"/>
    <property type="evidence" value="ECO:0007669"/>
    <property type="project" value="UniProtKB-EC"/>
</dbReference>
<dbReference type="InterPro" id="IPR005982">
    <property type="entry name" value="Thioredox_Rdtase"/>
</dbReference>
<evidence type="ECO:0000259" key="10">
    <source>
        <dbReference type="Pfam" id="PF07992"/>
    </source>
</evidence>
<dbReference type="InterPro" id="IPR036188">
    <property type="entry name" value="FAD/NAD-bd_sf"/>
</dbReference>
<dbReference type="PRINTS" id="PR00469">
    <property type="entry name" value="PNDRDTASEII"/>
</dbReference>
<feature type="region of interest" description="Disordered" evidence="9">
    <location>
        <begin position="201"/>
        <end position="433"/>
    </location>
</feature>
<dbReference type="InterPro" id="IPR023753">
    <property type="entry name" value="FAD/NAD-binding_dom"/>
</dbReference>
<keyword evidence="6" id="KW-1015">Disulfide bond</keyword>
<feature type="compositionally biased region" description="Low complexity" evidence="9">
    <location>
        <begin position="119"/>
        <end position="130"/>
    </location>
</feature>
<feature type="domain" description="PhoD-like phosphatase" evidence="11">
    <location>
        <begin position="961"/>
        <end position="1118"/>
    </location>
</feature>
<dbReference type="PANTHER" id="PTHR46689">
    <property type="entry name" value="MEMBRANE PROTEIN, PUTATIVE-RELATED"/>
    <property type="match status" value="1"/>
</dbReference>
<evidence type="ECO:0000256" key="5">
    <source>
        <dbReference type="ARBA" id="ARBA00023002"/>
    </source>
</evidence>
<evidence type="ECO:0000256" key="4">
    <source>
        <dbReference type="ARBA" id="ARBA00022857"/>
    </source>
</evidence>
<feature type="domain" description="PhoD-like phosphatase" evidence="11">
    <location>
        <begin position="705"/>
        <end position="959"/>
    </location>
</feature>
<accession>A0A2G7G6J8</accession>
<proteinExistence type="inferred from homology"/>
<dbReference type="STRING" id="656916.A0A2G7G6J8"/>
<keyword evidence="4 8" id="KW-0521">NADP</keyword>
<feature type="domain" description="FAD/NAD(P)-binding" evidence="10">
    <location>
        <begin position="1421"/>
        <end position="1726"/>
    </location>
</feature>
<evidence type="ECO:0000256" key="3">
    <source>
        <dbReference type="ARBA" id="ARBA00022827"/>
    </source>
</evidence>
<feature type="compositionally biased region" description="Polar residues" evidence="9">
    <location>
        <begin position="372"/>
        <end position="381"/>
    </location>
</feature>
<keyword evidence="2 8" id="KW-0285">Flavoprotein</keyword>
<dbReference type="EC" id="1.8.1.9" evidence="8"/>
<dbReference type="InterPro" id="IPR018946">
    <property type="entry name" value="PhoD-like_MPP"/>
</dbReference>
<keyword evidence="5 8" id="KW-0560">Oxidoreductase</keyword>
<evidence type="ECO:0000256" key="1">
    <source>
        <dbReference type="ARBA" id="ARBA00009333"/>
    </source>
</evidence>
<dbReference type="Gene3D" id="3.50.50.60">
    <property type="entry name" value="FAD/NAD(P)-binding domain"/>
    <property type="match status" value="2"/>
</dbReference>
<feature type="compositionally biased region" description="Polar residues" evidence="9">
    <location>
        <begin position="1756"/>
        <end position="1769"/>
    </location>
</feature>
<feature type="compositionally biased region" description="Basic and acidic residues" evidence="9">
    <location>
        <begin position="1327"/>
        <end position="1338"/>
    </location>
</feature>
<feature type="compositionally biased region" description="Basic and acidic residues" evidence="9">
    <location>
        <begin position="85"/>
        <end position="94"/>
    </location>
</feature>
<feature type="compositionally biased region" description="Polar residues" evidence="9">
    <location>
        <begin position="474"/>
        <end position="487"/>
    </location>
</feature>
<evidence type="ECO:0000256" key="9">
    <source>
        <dbReference type="SAM" id="MobiDB-lite"/>
    </source>
</evidence>
<evidence type="ECO:0000313" key="13">
    <source>
        <dbReference type="Proteomes" id="UP000231358"/>
    </source>
</evidence>
<feature type="compositionally biased region" description="Polar residues" evidence="9">
    <location>
        <begin position="147"/>
        <end position="159"/>
    </location>
</feature>
<evidence type="ECO:0000259" key="11">
    <source>
        <dbReference type="Pfam" id="PF19050"/>
    </source>
</evidence>
<dbReference type="InterPro" id="IPR038607">
    <property type="entry name" value="PhoD-like_sf"/>
</dbReference>
<dbReference type="SUPFAM" id="SSF51905">
    <property type="entry name" value="FAD/NAD(P)-binding domain"/>
    <property type="match status" value="1"/>
</dbReference>
<dbReference type="CDD" id="cd07389">
    <property type="entry name" value="MPP_PhoD"/>
    <property type="match status" value="1"/>
</dbReference>
<feature type="compositionally biased region" description="Low complexity" evidence="9">
    <location>
        <begin position="315"/>
        <end position="331"/>
    </location>
</feature>
<dbReference type="InterPro" id="IPR008255">
    <property type="entry name" value="Pyr_nucl-diS_OxRdtase_2_AS"/>
</dbReference>
<feature type="region of interest" description="Disordered" evidence="9">
    <location>
        <begin position="1299"/>
        <end position="1338"/>
    </location>
</feature>
<comment type="similarity">
    <text evidence="1">Belongs to the class-II pyridine nucleotide-disulfide oxidoreductase family.</text>
</comment>
<evidence type="ECO:0000256" key="6">
    <source>
        <dbReference type="ARBA" id="ARBA00023157"/>
    </source>
</evidence>
<feature type="region of interest" description="Disordered" evidence="9">
    <location>
        <begin position="1"/>
        <end position="173"/>
    </location>
</feature>
<dbReference type="PRINTS" id="PR00368">
    <property type="entry name" value="FADPNR"/>
</dbReference>
<feature type="region of interest" description="Disordered" evidence="9">
    <location>
        <begin position="1739"/>
        <end position="1769"/>
    </location>
</feature>
<dbReference type="Pfam" id="PF19050">
    <property type="entry name" value="PhoD_2"/>
    <property type="match status" value="2"/>
</dbReference>
<feature type="region of interest" description="Disordered" evidence="9">
    <location>
        <begin position="1114"/>
        <end position="1231"/>
    </location>
</feature>
<dbReference type="GO" id="GO:0016020">
    <property type="term" value="C:membrane"/>
    <property type="evidence" value="ECO:0007669"/>
    <property type="project" value="TreeGrafter"/>
</dbReference>
<feature type="compositionally biased region" description="Polar residues" evidence="9">
    <location>
        <begin position="219"/>
        <end position="242"/>
    </location>
</feature>
<feature type="compositionally biased region" description="Acidic residues" evidence="9">
    <location>
        <begin position="1307"/>
        <end position="1326"/>
    </location>
</feature>
<feature type="compositionally biased region" description="Low complexity" evidence="9">
    <location>
        <begin position="1159"/>
        <end position="1168"/>
    </location>
</feature>
<name>A0A2G7G6J8_9EURO</name>
<feature type="region of interest" description="Disordered" evidence="9">
    <location>
        <begin position="457"/>
        <end position="490"/>
    </location>
</feature>
<dbReference type="GO" id="GO:0019430">
    <property type="term" value="P:removal of superoxide radicals"/>
    <property type="evidence" value="ECO:0007669"/>
    <property type="project" value="InterPro"/>
</dbReference>
<protein>
    <recommendedName>
        <fullName evidence="8">Thioredoxin reductase</fullName>
        <ecNumber evidence="8">1.8.1.9</ecNumber>
    </recommendedName>
</protein>
<dbReference type="FunFam" id="3.50.50.60:FF:000064">
    <property type="entry name" value="Thioredoxin reductase"/>
    <property type="match status" value="1"/>
</dbReference>
<dbReference type="Gene3D" id="3.60.21.70">
    <property type="entry name" value="PhoD-like phosphatase"/>
    <property type="match status" value="1"/>
</dbReference>
<comment type="catalytic activity">
    <reaction evidence="8">
        <text>[thioredoxin]-dithiol + NADP(+) = [thioredoxin]-disulfide + NADPH + H(+)</text>
        <dbReference type="Rhea" id="RHEA:20345"/>
        <dbReference type="Rhea" id="RHEA-COMP:10698"/>
        <dbReference type="Rhea" id="RHEA-COMP:10700"/>
        <dbReference type="ChEBI" id="CHEBI:15378"/>
        <dbReference type="ChEBI" id="CHEBI:29950"/>
        <dbReference type="ChEBI" id="CHEBI:50058"/>
        <dbReference type="ChEBI" id="CHEBI:57783"/>
        <dbReference type="ChEBI" id="CHEBI:58349"/>
        <dbReference type="EC" id="1.8.1.9"/>
    </reaction>
</comment>
<evidence type="ECO:0000256" key="2">
    <source>
        <dbReference type="ARBA" id="ARBA00022630"/>
    </source>
</evidence>
<dbReference type="PROSITE" id="PS00573">
    <property type="entry name" value="PYRIDINE_REDOX_2"/>
    <property type="match status" value="1"/>
</dbReference>
<sequence>MATAGSQRPTNGGSIPPQSVPLSGVPRAPSHRRQQSHMEPTALDYETDSDQTYGSVDVPRTRSVSYKNNPAAVRGHQTSRSFSARTKDLSREGHPNWMEKPLPPESYASPDEYATSRGSITDSRLSISSSVKRDDPHMAPSPRDSHQSPLSRSNTVRSTAEQKHDWAADRSPLQKLEVALTGISKEEKRARVMEAEMRVKERMARQQAEKISRAAVPVQSHQGTVPRDTSSPLTEVSQQTDFEQPALPRQPPAQGPSDRENLLARGRPRGYPQNTGVVRTGNAPKRSVSVSHPAGNNVLGPQSTKPNMPREISGPYAADAPPAHRYPAPAAGQTPYLNPATSGSRPVPQGIRRKDLPTAAIVPQQVDPNAYATGNGSTNNAMPAHSDSSREPGGNATITSQSFESEPASQPKPKRQTVSFDVPPPTPPPLSEWKTAPVARLVASDFDYQNFDVNKSKAWWEGGGSNNRRKSRALPNNYQKPPNTKPSANKRFQPHLFLKCGPLLRYGGLKRVRIDGPNGPFDKETWRGSVLIVTRDSLSSYEPPPSLRLFPQPMDLLPPPPTELNGEDAKLAPEYVDPTAGLMKSGRDGRPLYVKPVDHTEEELDLSCIENDDGIYEMSPSIIDYSSEGIKQPIPANRVHSMDGETAGFYKEVAGARLYADPGRDVTFWRFNIEIELGNTQQRIAYRLNQGPALGFWVPARGQTMNIMYHTCNGFTPGVDSNKLCGPDPLWRDVLNEHQTRPFHVMVGGGDQIFNDRITLESRFFQEWVKMKDIHEKYDTPLNMEFKAELENSFLEHYSRWFSQGLYSLANSQIPMVNLWNDHEIIEGFGSYPDEFMSTPVISGLGNIAFKYYLLFQHHSVPEETEADEPSWLLGALPGPYISHRSRNLFMSLGGGVSLLGLDCRTERMNDEVLSEQTCDLIWDRCHREIIRGETKHLLVLLSIPVAYPRVAMVKNILNSRKSLGKAGLFGGFVNKSGSKVEIFDDHWTAKHHKSERQYLIEDLQDLAADKSVRVTILSGDVHLAAIGQFYSNPRLNLPKDKDYRYMPNIISSAIADMPETEMVSDTLNKRNRVHHLDTNTDEDMIPIFTQDVNNKPRNNKRLLPRRNWCSIRAYQPGFTPPTTPEPESSPVVEEPRPGKLQRTLSLTRGDRSQGSGGLLRRLSGRGRPPTKDFNLGGNPVGRRMSMDGPFPPAEAGDSYFPPPPDSRPAPFLRRPTNLSQKASKKAAKQGDDGVGAFVNLEGGLAISLNLELNPKDPSGITTPYRLLVPMLRYEGNEYDPPAAPVAKGWKRWLSVRRNKREKQNVEDTEAEEGFSDEEDEDEYDQYENHGRPAGREHEYVAGRDAPPETLVPSSSNTVKLFSFASRRLPFSSLRSSLGLTAAAASSLHQKSSPSASVLSNNLSTPLRVSQSSATRMVHSKVVIIGSGPAAHTAAIYLSRAELKPVLYEGMLANGTAAGGQLTTTTDIENFPGFPDGIGGTELMENMRKQSVRFGTEVITETISRVDFSQRPFKLWTEWNDGPDNEPAHTADAIIIATGANARRLDLPGETKYWQNGISACAVCDGAVPIFRNKPLYVIGGGDSAAEEAMFLAKYGSSVTVLVRRDKLRASKAMANRLLSHPKVTVRFNTVATQVLGDEKPMGLMTHLRVKNTVTGEEETVDANGLFYAVGHDPATALVKGKIDLDDEGYIITKPGTSYTSLEGVFACGDVQDKRYRQAITSAGSGCIAALEAEKFIAESESSGEEAPVNEVKQDPQGNTAEYKSNPLL</sequence>
<comment type="cofactor">
    <cofactor evidence="8">
        <name>FAD</name>
        <dbReference type="ChEBI" id="CHEBI:57692"/>
    </cofactor>
    <text evidence="8">Binds 1 FAD per subunit.</text>
</comment>
<keyword evidence="13" id="KW-1185">Reference proteome</keyword>
<dbReference type="NCBIfam" id="TIGR01292">
    <property type="entry name" value="TRX_reduct"/>
    <property type="match status" value="1"/>
</dbReference>
<keyword evidence="7 8" id="KW-0676">Redox-active center</keyword>
<dbReference type="InterPro" id="IPR043904">
    <property type="entry name" value="PhoD_2-like"/>
</dbReference>
<organism evidence="12 13">
    <name type="scientific">Aspergillus arachidicola</name>
    <dbReference type="NCBI Taxonomy" id="656916"/>
    <lineage>
        <taxon>Eukaryota</taxon>
        <taxon>Fungi</taxon>
        <taxon>Dikarya</taxon>
        <taxon>Ascomycota</taxon>
        <taxon>Pezizomycotina</taxon>
        <taxon>Eurotiomycetes</taxon>
        <taxon>Eurotiomycetidae</taxon>
        <taxon>Eurotiales</taxon>
        <taxon>Aspergillaceae</taxon>
        <taxon>Aspergillus</taxon>
        <taxon>Aspergillus subgen. Circumdati</taxon>
    </lineage>
</organism>
<dbReference type="EMBL" id="NEXV01000103">
    <property type="protein sequence ID" value="PIG88453.1"/>
    <property type="molecule type" value="Genomic_DNA"/>
</dbReference>
<dbReference type="Proteomes" id="UP000231358">
    <property type="component" value="Unassembled WGS sequence"/>
</dbReference>